<dbReference type="PANTHER" id="PTHR43401:SF2">
    <property type="entry name" value="L-THREONINE 3-DEHYDROGENASE"/>
    <property type="match status" value="1"/>
</dbReference>
<dbReference type="PROSITE" id="PS00059">
    <property type="entry name" value="ADH_ZINC"/>
    <property type="match status" value="1"/>
</dbReference>
<evidence type="ECO:0000256" key="2">
    <source>
        <dbReference type="ARBA" id="ARBA00022833"/>
    </source>
</evidence>
<gene>
    <name evidence="6" type="ORF">F1188_04520</name>
</gene>
<dbReference type="GO" id="GO:0016616">
    <property type="term" value="F:oxidoreductase activity, acting on the CH-OH group of donors, NAD or NADP as acceptor"/>
    <property type="evidence" value="ECO:0007669"/>
    <property type="project" value="UniProtKB-ARBA"/>
</dbReference>
<dbReference type="PANTHER" id="PTHR43401">
    <property type="entry name" value="L-THREONINE 3-DEHYDROGENASE"/>
    <property type="match status" value="1"/>
</dbReference>
<dbReference type="SMART" id="SM00829">
    <property type="entry name" value="PKS_ER"/>
    <property type="match status" value="1"/>
</dbReference>
<keyword evidence="3" id="KW-0560">Oxidoreductase</keyword>
<dbReference type="RefSeq" id="WP_150061209.1">
    <property type="nucleotide sequence ID" value="NZ_JACHII010000005.1"/>
</dbReference>
<sequence>MLALRKTRAAFGVELADVPTPAAPAHDGDALIEIAAAGICGSDLHAYAWTDSYAFMADLLPVTIGHEFAGTVRAVGPSVTGLAVGDRVVCMPTITCGTCAGCRAGRPLECDARSIVGLHRDGAFAGSVSLPAANCLRLPDGLPFEAAALAEPLAVGINAVNLAEVEPGDAVVVMGPGPIGMGAAWVAHHRGARVLLVGLNDPVRLTRARDMGLTNLADLANETLEAAIGRVFGRRPDRMIEASGAAASLDQGVPLLRPGGLFVVSGIHKGSYNLDLTRFVREKKQLRAAHDSTPDGFAEALRLLQANTEVLSRLITHREPLARGVDAMACASGGQAVKVLLLPHDETQQDETQGADV</sequence>
<keyword evidence="2 4" id="KW-0862">Zinc</keyword>
<dbReference type="InterPro" id="IPR036291">
    <property type="entry name" value="NAD(P)-bd_dom_sf"/>
</dbReference>
<evidence type="ECO:0000256" key="1">
    <source>
        <dbReference type="ARBA" id="ARBA00022723"/>
    </source>
</evidence>
<dbReference type="SUPFAM" id="SSF50129">
    <property type="entry name" value="GroES-like"/>
    <property type="match status" value="1"/>
</dbReference>
<keyword evidence="7" id="KW-1185">Reference proteome</keyword>
<evidence type="ECO:0000256" key="4">
    <source>
        <dbReference type="RuleBase" id="RU361277"/>
    </source>
</evidence>
<dbReference type="InterPro" id="IPR020843">
    <property type="entry name" value="ER"/>
</dbReference>
<dbReference type="AlphaFoldDB" id="A0A5M6IGA0"/>
<name>A0A5M6IGA0_9PROT</name>
<evidence type="ECO:0000313" key="6">
    <source>
        <dbReference type="EMBL" id="KAA5606608.1"/>
    </source>
</evidence>
<dbReference type="InterPro" id="IPR013154">
    <property type="entry name" value="ADH-like_N"/>
</dbReference>
<evidence type="ECO:0000313" key="7">
    <source>
        <dbReference type="Proteomes" id="UP000324065"/>
    </source>
</evidence>
<protein>
    <submittedName>
        <fullName evidence="6">Alcohol dehydrogenase catalytic domain-containing protein</fullName>
    </submittedName>
</protein>
<dbReference type="Gene3D" id="3.90.180.10">
    <property type="entry name" value="Medium-chain alcohol dehydrogenases, catalytic domain"/>
    <property type="match status" value="1"/>
</dbReference>
<accession>A0A5M6IGA0</accession>
<dbReference type="GO" id="GO:0008270">
    <property type="term" value="F:zinc ion binding"/>
    <property type="evidence" value="ECO:0007669"/>
    <property type="project" value="InterPro"/>
</dbReference>
<dbReference type="Proteomes" id="UP000324065">
    <property type="component" value="Unassembled WGS sequence"/>
</dbReference>
<evidence type="ECO:0000256" key="3">
    <source>
        <dbReference type="ARBA" id="ARBA00023002"/>
    </source>
</evidence>
<dbReference type="Pfam" id="PF00107">
    <property type="entry name" value="ADH_zinc_N"/>
    <property type="match status" value="1"/>
</dbReference>
<dbReference type="Gene3D" id="3.40.50.720">
    <property type="entry name" value="NAD(P)-binding Rossmann-like Domain"/>
    <property type="match status" value="1"/>
</dbReference>
<comment type="caution">
    <text evidence="6">The sequence shown here is derived from an EMBL/GenBank/DDBJ whole genome shotgun (WGS) entry which is preliminary data.</text>
</comment>
<evidence type="ECO:0000259" key="5">
    <source>
        <dbReference type="SMART" id="SM00829"/>
    </source>
</evidence>
<comment type="cofactor">
    <cofactor evidence="4">
        <name>Zn(2+)</name>
        <dbReference type="ChEBI" id="CHEBI:29105"/>
    </cofactor>
</comment>
<dbReference type="SUPFAM" id="SSF51735">
    <property type="entry name" value="NAD(P)-binding Rossmann-fold domains"/>
    <property type="match status" value="1"/>
</dbReference>
<dbReference type="InterPro" id="IPR011032">
    <property type="entry name" value="GroES-like_sf"/>
</dbReference>
<organism evidence="6 7">
    <name type="scientific">Roseospira marina</name>
    <dbReference type="NCBI Taxonomy" id="140057"/>
    <lineage>
        <taxon>Bacteria</taxon>
        <taxon>Pseudomonadati</taxon>
        <taxon>Pseudomonadota</taxon>
        <taxon>Alphaproteobacteria</taxon>
        <taxon>Rhodospirillales</taxon>
        <taxon>Rhodospirillaceae</taxon>
        <taxon>Roseospira</taxon>
    </lineage>
</organism>
<feature type="domain" description="Enoyl reductase (ER)" evidence="5">
    <location>
        <begin position="12"/>
        <end position="341"/>
    </location>
</feature>
<reference evidence="6 7" key="1">
    <citation type="submission" date="2019-09" db="EMBL/GenBank/DDBJ databases">
        <title>Genome sequence of Roseospira marina, one of the more divergent members of the non-sulfur purple photosynthetic bacterial family, the Rhodospirillaceae.</title>
        <authorList>
            <person name="Meyer T."/>
            <person name="Kyndt J."/>
        </authorList>
    </citation>
    <scope>NUCLEOTIDE SEQUENCE [LARGE SCALE GENOMIC DNA]</scope>
    <source>
        <strain evidence="6 7">DSM 15113</strain>
    </source>
</reference>
<keyword evidence="1 4" id="KW-0479">Metal-binding</keyword>
<dbReference type="InterPro" id="IPR002328">
    <property type="entry name" value="ADH_Zn_CS"/>
</dbReference>
<proteinExistence type="inferred from homology"/>
<dbReference type="InterPro" id="IPR050129">
    <property type="entry name" value="Zn_alcohol_dh"/>
</dbReference>
<comment type="similarity">
    <text evidence="4">Belongs to the zinc-containing alcohol dehydrogenase family.</text>
</comment>
<dbReference type="InterPro" id="IPR013149">
    <property type="entry name" value="ADH-like_C"/>
</dbReference>
<dbReference type="EMBL" id="VWPJ01000003">
    <property type="protein sequence ID" value="KAA5606608.1"/>
    <property type="molecule type" value="Genomic_DNA"/>
</dbReference>
<dbReference type="Pfam" id="PF08240">
    <property type="entry name" value="ADH_N"/>
    <property type="match status" value="1"/>
</dbReference>
<dbReference type="OrthoDB" id="9809185at2"/>